<feature type="region of interest" description="Disordered" evidence="27">
    <location>
        <begin position="1512"/>
        <end position="1630"/>
    </location>
</feature>
<dbReference type="InterPro" id="IPR000242">
    <property type="entry name" value="PTP_cat"/>
</dbReference>
<evidence type="ECO:0000313" key="31">
    <source>
        <dbReference type="Ensembl" id="ENSOTSP00005121091.1"/>
    </source>
</evidence>
<proteinExistence type="inferred from homology"/>
<feature type="compositionally biased region" description="Polar residues" evidence="27">
    <location>
        <begin position="1072"/>
        <end position="1090"/>
    </location>
</feature>
<dbReference type="InterPro" id="IPR025304">
    <property type="entry name" value="ALIX_V_dom"/>
</dbReference>
<dbReference type="SUPFAM" id="SSF52799">
    <property type="entry name" value="(Phosphotyrosine protein) phosphatases II"/>
    <property type="match status" value="1"/>
</dbReference>
<dbReference type="Pfam" id="PF00102">
    <property type="entry name" value="Y_phosphatase"/>
    <property type="match status" value="1"/>
</dbReference>
<feature type="region of interest" description="Disordered" evidence="27">
    <location>
        <begin position="702"/>
        <end position="765"/>
    </location>
</feature>
<feature type="compositionally biased region" description="Pro residues" evidence="27">
    <location>
        <begin position="1051"/>
        <end position="1062"/>
    </location>
</feature>
<dbReference type="PROSITE" id="PS50056">
    <property type="entry name" value="TYR_PHOSPHATASE_2"/>
    <property type="match status" value="1"/>
</dbReference>
<reference evidence="32" key="1">
    <citation type="journal article" date="2018" name="PLoS ONE">
        <title>Chinook salmon (Oncorhynchus tshawytscha) genome and transcriptome.</title>
        <authorList>
            <person name="Christensen K.A."/>
            <person name="Leong J.S."/>
            <person name="Sakhrani D."/>
            <person name="Biagi C.A."/>
            <person name="Minkley D.R."/>
            <person name="Withler R.E."/>
            <person name="Rondeau E.B."/>
            <person name="Koop B.F."/>
            <person name="Devlin R.H."/>
        </authorList>
    </citation>
    <scope>NUCLEOTIDE SEQUENCE [LARGE SCALE GENOMIC DNA]</scope>
</reference>
<dbReference type="Gene3D" id="1.25.40.280">
    <property type="entry name" value="alix/aip1 like domains"/>
    <property type="match status" value="1"/>
</dbReference>
<dbReference type="PRINTS" id="PR00700">
    <property type="entry name" value="PRTYPHPHTASE"/>
</dbReference>
<keyword evidence="20" id="KW-0206">Cytoskeleton</keyword>
<dbReference type="GO" id="GO:0005768">
    <property type="term" value="C:endosome"/>
    <property type="evidence" value="ECO:0007669"/>
    <property type="project" value="UniProtKB-SubCell"/>
</dbReference>
<organism evidence="31 32">
    <name type="scientific">Oncorhynchus tshawytscha</name>
    <name type="common">Chinook salmon</name>
    <name type="synonym">Salmo tshawytscha</name>
    <dbReference type="NCBI Taxonomy" id="74940"/>
    <lineage>
        <taxon>Eukaryota</taxon>
        <taxon>Metazoa</taxon>
        <taxon>Chordata</taxon>
        <taxon>Craniata</taxon>
        <taxon>Vertebrata</taxon>
        <taxon>Euteleostomi</taxon>
        <taxon>Actinopterygii</taxon>
        <taxon>Neopterygii</taxon>
        <taxon>Teleostei</taxon>
        <taxon>Protacanthopterygii</taxon>
        <taxon>Salmoniformes</taxon>
        <taxon>Salmonidae</taxon>
        <taxon>Salmoninae</taxon>
        <taxon>Oncorhynchus</taxon>
    </lineage>
</organism>
<dbReference type="PROSITE" id="PS50055">
    <property type="entry name" value="TYR_PHOSPHATASE_PTP"/>
    <property type="match status" value="1"/>
</dbReference>
<feature type="compositionally biased region" description="Polar residues" evidence="27">
    <location>
        <begin position="1535"/>
        <end position="1547"/>
    </location>
</feature>
<evidence type="ECO:0000256" key="10">
    <source>
        <dbReference type="ARBA" id="ARBA00022553"/>
    </source>
</evidence>
<dbReference type="SMART" id="SM00945">
    <property type="entry name" value="ProQ"/>
    <property type="match status" value="1"/>
</dbReference>
<dbReference type="SMART" id="SM01041">
    <property type="entry name" value="BRO1"/>
    <property type="match status" value="1"/>
</dbReference>
<evidence type="ECO:0000259" key="30">
    <source>
        <dbReference type="PROSITE" id="PS51180"/>
    </source>
</evidence>
<evidence type="ECO:0000259" key="28">
    <source>
        <dbReference type="PROSITE" id="PS50055"/>
    </source>
</evidence>
<dbReference type="InterPro" id="IPR038499">
    <property type="entry name" value="BRO1_sf"/>
</dbReference>
<evidence type="ECO:0000313" key="32">
    <source>
        <dbReference type="Proteomes" id="UP000694402"/>
    </source>
</evidence>
<dbReference type="Pfam" id="PF03097">
    <property type="entry name" value="BRO1"/>
    <property type="match status" value="1"/>
</dbReference>
<reference evidence="31" key="3">
    <citation type="submission" date="2025-09" db="UniProtKB">
        <authorList>
            <consortium name="Ensembl"/>
        </authorList>
    </citation>
    <scope>IDENTIFICATION</scope>
</reference>
<comment type="similarity">
    <text evidence="5">Belongs to the protein-tyrosine phosphatase family. Non-receptor class subfamily.</text>
</comment>
<feature type="domain" description="Tyrosine specific protein phosphatases" evidence="29">
    <location>
        <begin position="1348"/>
        <end position="1423"/>
    </location>
</feature>
<feature type="compositionally biased region" description="Polar residues" evidence="27">
    <location>
        <begin position="846"/>
        <end position="863"/>
    </location>
</feature>
<dbReference type="InterPro" id="IPR029021">
    <property type="entry name" value="Prot-tyrosine_phosphatase-like"/>
</dbReference>
<dbReference type="GO" id="GO:0032456">
    <property type="term" value="P:endocytic recycling"/>
    <property type="evidence" value="ECO:0007669"/>
    <property type="project" value="TreeGrafter"/>
</dbReference>
<evidence type="ECO:0000259" key="29">
    <source>
        <dbReference type="PROSITE" id="PS50056"/>
    </source>
</evidence>
<evidence type="ECO:0000256" key="12">
    <source>
        <dbReference type="ARBA" id="ARBA00022753"/>
    </source>
</evidence>
<keyword evidence="18 26" id="KW-0175">Coiled coil</keyword>
<dbReference type="CDD" id="cd14539">
    <property type="entry name" value="PTP-N23"/>
    <property type="match status" value="1"/>
</dbReference>
<feature type="compositionally biased region" description="Pro residues" evidence="27">
    <location>
        <begin position="910"/>
        <end position="936"/>
    </location>
</feature>
<evidence type="ECO:0000256" key="8">
    <source>
        <dbReference type="ARBA" id="ARBA00022481"/>
    </source>
</evidence>
<feature type="compositionally biased region" description="Low complexity" evidence="27">
    <location>
        <begin position="1616"/>
        <end position="1630"/>
    </location>
</feature>
<dbReference type="PROSITE" id="PS51180">
    <property type="entry name" value="BRO1"/>
    <property type="match status" value="1"/>
</dbReference>
<keyword evidence="10" id="KW-0597">Phosphoprotein</keyword>
<evidence type="ECO:0000256" key="23">
    <source>
        <dbReference type="ARBA" id="ARBA00023329"/>
    </source>
</evidence>
<feature type="domain" description="Tyrosine-protein phosphatase" evidence="28">
    <location>
        <begin position="1166"/>
        <end position="1432"/>
    </location>
</feature>
<dbReference type="Gene3D" id="3.90.190.10">
    <property type="entry name" value="Protein tyrosine phosphatase superfamily"/>
    <property type="match status" value="1"/>
</dbReference>
<accession>A0AAZ3PWT2</accession>
<evidence type="ECO:0000256" key="6">
    <source>
        <dbReference type="ARBA" id="ARBA00013064"/>
    </source>
</evidence>
<keyword evidence="22" id="KW-0966">Cell projection</keyword>
<feature type="region of interest" description="Disordered" evidence="27">
    <location>
        <begin position="895"/>
        <end position="1128"/>
    </location>
</feature>
<feature type="coiled-coil region" evidence="26">
    <location>
        <begin position="559"/>
        <end position="586"/>
    </location>
</feature>
<keyword evidence="8" id="KW-0488">Methylation</keyword>
<sequence length="1630" mass="180658">MEAVPRMPMIWLDLKEAGEFEFSPSVRQFILKNYGENPDSYNEQLKKLETLRQGAVNVTRDFEGCSILRKYFGQLHYLQSRVPLGPGQEAAVPISWTEIFSGKTVTHDDISYEQACILYNLGALHSMLGAMDNRVSEEGMKVSCTHFQCSAGAFSYLRDHFSHNFSVDMSHQILNLNINLMLGQAQECLLEKSMLDNRKSFLVARISAQVVDYYKEACRALENSDTASMLGKIQKDWKKLVQMKIYYFASIAHLHMGKQAEEQQKYGERLAYLQSSLDKLSEAIKLAKGQPDSVQEALKFTMDVIGGKFNSAKKDNDFIYHETVPSLETLASVKGAPLVKALPVNPTDPSVTGPDLFAKLVPMAAHEASSLYSEEKAKLLRDIMAKIDSRNETLEQFMDSLGLEPDSVDNLDMYSHIPPVLMEKCAALSVRPDTVKSLIQSMQVLSGVFTDVEASLREIRDVLEEDEAGVRALQEAVGGGPAAELHPQAHAQTLAEIRRDLEKYMEAHEKASFTNTELHRAMNLHISNLRLLGGPLDALRDALPRPQLNQEEVAGLQCMKRILGKVQEMRDQRSTLEKQLRDLIQQDDITSSLVTTERTDMKRLFEEQLKKYEQVKVYIDQNLSAQENILKALTEANVQYASVRKGLAETEHKWNGTVQTLVASYEAYEDLMKKSQEGKEFYEDLETKSSRLLERAKTLCQGREEERKAVLDRETQKNPPSRPTAAKPSLGSKGDLPDELRSLPPDHPSLHSALRPGPEAFLPGANLGGNASLPWPGAPGAPLYTPQFPPNLRPHHFPGPLPAQGFPRGPFTQLPPQQTPVSGYGPPQPQAPQTGGVGPARAPFRPSTTTVDSIQTPIPSYNSAPRHPVPHTVSAGYAVPPQMGVYPQYMTQPGVPMQAPSQAQQGYPQYMPPQHQPRPPMPPQYQQPYPGQPQPQPQHGYQPQLPQGYQPQHPQQGYPPQQPQHMIPRGPHPQMPPTAQPMPPVSQPYMQPANQQMPPHPHQQMLPSQQQQMHPNAQQLHPHPQMHPGPHQQMPANSQLMPPVSQAYLPSPAPTPGGPPSLPSSSSPSTSLFPRQNSITDDLLSSSPESQPGGPKAPANVLQPTKADPQDGERRKKSSQGIRLIQGDPYQAPERVARLCGELERFRLAVESLERPSVDEGGLSPLDARWKELQEGQERDARQLSIAIARCYTMKNRHQDVMPYDCNRVLLRSGKDDYINGSFVEELSPYCPRLIATQAPLSGTAADFWLMVWEQKVSLVVMLVSEQELDKGSLIKGKVLRYFPTERGQQLAQGPITVTLTTQKTTPTHVERMIGLQYRDQSLKRTVIHLQFTSWPELGLPESKSNLICFIQEVHGYYLHQRPLHTPIVVHCSSGVGRTGALCLLYAAVQELEAGNSIPDLPLLVKKMRQQRKNMLQEKLHLKFCYEAVLKHAEQVLQRHGYLPTAPCSKTPSTAATKVSPIASNNDKKLPCGEELFQLPYSRQESQQDIVLGGDMTISSIQATIAKLSIRPPSATDPAMDPLEPAPATARDPSPSKTQPSSLTNNHAVPEVTPDPAPPSGPAPNSLELLASLTPEAFSMEGGGCKGKHRVTKQSFLQPAEGQGLHQGPSEEGGDDPLSSLDPLWSLNKN</sequence>
<dbReference type="EC" id="3.1.3.48" evidence="6"/>
<dbReference type="SMART" id="SM00194">
    <property type="entry name" value="PTPc"/>
    <property type="match status" value="1"/>
</dbReference>
<evidence type="ECO:0000256" key="27">
    <source>
        <dbReference type="SAM" id="MobiDB-lite"/>
    </source>
</evidence>
<evidence type="ECO:0000256" key="13">
    <source>
        <dbReference type="ARBA" id="ARBA00022794"/>
    </source>
</evidence>
<evidence type="ECO:0000256" key="11">
    <source>
        <dbReference type="ARBA" id="ARBA00022737"/>
    </source>
</evidence>
<feature type="compositionally biased region" description="Low complexity" evidence="27">
    <location>
        <begin position="937"/>
        <end position="965"/>
    </location>
</feature>
<dbReference type="Gene3D" id="1.20.120.560">
    <property type="entry name" value="alix/aip1 in complex with the ypdl late domain"/>
    <property type="match status" value="1"/>
</dbReference>
<dbReference type="Proteomes" id="UP000694402">
    <property type="component" value="Unassembled WGS sequence"/>
</dbReference>
<keyword evidence="32" id="KW-1185">Reference proteome</keyword>
<name>A0AAZ3PWT2_ONCTS</name>
<dbReference type="GO" id="GO:0045022">
    <property type="term" value="P:early endosome to late endosome transport"/>
    <property type="evidence" value="ECO:0007669"/>
    <property type="project" value="TreeGrafter"/>
</dbReference>
<dbReference type="GO" id="GO:0005634">
    <property type="term" value="C:nucleus"/>
    <property type="evidence" value="ECO:0007669"/>
    <property type="project" value="UniProtKB-SubCell"/>
</dbReference>
<evidence type="ECO:0000256" key="22">
    <source>
        <dbReference type="ARBA" id="ARBA00023273"/>
    </source>
</evidence>
<dbReference type="FunFam" id="3.90.190.10:FF:000061">
    <property type="entry name" value="tyrosine-protein phosphatase non-receptor type 23 isoform X1"/>
    <property type="match status" value="1"/>
</dbReference>
<keyword evidence="19" id="KW-0969">Cilium</keyword>
<keyword evidence="7" id="KW-0813">Transport</keyword>
<dbReference type="InterPro" id="IPR016103">
    <property type="entry name" value="ProQ/FinO"/>
</dbReference>
<evidence type="ECO:0000256" key="15">
    <source>
        <dbReference type="ARBA" id="ARBA00022803"/>
    </source>
</evidence>
<gene>
    <name evidence="31" type="primary">ptpn23a</name>
</gene>
<dbReference type="SMART" id="SM00404">
    <property type="entry name" value="PTPc_motif"/>
    <property type="match status" value="1"/>
</dbReference>
<keyword evidence="23" id="KW-0968">Cytoplasmic vesicle</keyword>
<reference evidence="31" key="2">
    <citation type="submission" date="2025-08" db="UniProtKB">
        <authorList>
            <consortium name="Ensembl"/>
        </authorList>
    </citation>
    <scope>IDENTIFICATION</scope>
</reference>
<keyword evidence="15" id="KW-0802">TPR repeat</keyword>
<evidence type="ECO:0000256" key="4">
    <source>
        <dbReference type="ARBA" id="ARBA00004541"/>
    </source>
</evidence>
<feature type="region of interest" description="Disordered" evidence="27">
    <location>
        <begin position="782"/>
        <end position="875"/>
    </location>
</feature>
<dbReference type="PANTHER" id="PTHR23030">
    <property type="entry name" value="PCD6 INTERACTING PROTEIN-RELATED"/>
    <property type="match status" value="1"/>
</dbReference>
<keyword evidence="17" id="KW-0653">Protein transport</keyword>
<evidence type="ECO:0000256" key="5">
    <source>
        <dbReference type="ARBA" id="ARBA00009649"/>
    </source>
</evidence>
<dbReference type="InterPro" id="IPR000387">
    <property type="entry name" value="Tyr_Pase_dom"/>
</dbReference>
<comment type="subcellular location">
    <subcellularLocation>
        <location evidence="1">Cytoplasm</location>
        <location evidence="1">Cytoskeleton</location>
        <location evidence="1">Cilium basal body</location>
    </subcellularLocation>
    <subcellularLocation>
        <location evidence="4">Cytoplasmic vesicle</location>
    </subcellularLocation>
    <subcellularLocation>
        <location evidence="3">Endosome</location>
    </subcellularLocation>
    <subcellularLocation>
        <location evidence="2">Nucleus</location>
    </subcellularLocation>
</comment>
<dbReference type="GeneTree" id="ENSGT00940000157687"/>
<feature type="compositionally biased region" description="Low complexity" evidence="27">
    <location>
        <begin position="987"/>
        <end position="1035"/>
    </location>
</feature>
<keyword evidence="9" id="KW-0963">Cytoplasm</keyword>
<evidence type="ECO:0000256" key="25">
    <source>
        <dbReference type="ARBA" id="ARBA00072472"/>
    </source>
</evidence>
<evidence type="ECO:0000256" key="21">
    <source>
        <dbReference type="ARBA" id="ARBA00023242"/>
    </source>
</evidence>
<evidence type="ECO:0000256" key="20">
    <source>
        <dbReference type="ARBA" id="ARBA00023212"/>
    </source>
</evidence>
<evidence type="ECO:0000256" key="26">
    <source>
        <dbReference type="SAM" id="Coils"/>
    </source>
</evidence>
<comment type="function">
    <text evidence="24">Plays a role in sorting of endocytic ubiquitinated cargos into multivesicular bodies (MVBs) via its interaction with the ESCRT-I complex (endosomal sorting complex required for transport I), and possibly also other ESCRT complexes. May act as a negative regulator of Ras-mediated mitogenic activity. Plays a role in ciliogenesis.</text>
</comment>
<dbReference type="GO" id="GO:0004725">
    <property type="term" value="F:protein tyrosine phosphatase activity"/>
    <property type="evidence" value="ECO:0007669"/>
    <property type="project" value="UniProtKB-EC"/>
</dbReference>
<keyword evidence="12" id="KW-0967">Endosome</keyword>
<dbReference type="InterPro" id="IPR004328">
    <property type="entry name" value="BRO1_dom"/>
</dbReference>
<evidence type="ECO:0000256" key="2">
    <source>
        <dbReference type="ARBA" id="ARBA00004123"/>
    </source>
</evidence>
<keyword evidence="16" id="KW-0904">Protein phosphatase</keyword>
<dbReference type="PANTHER" id="PTHR23030:SF30">
    <property type="entry name" value="TYROSINE-PROTEIN PHOSPHATASE NON-RECEPTOR TYPE 23"/>
    <property type="match status" value="1"/>
</dbReference>
<evidence type="ECO:0000256" key="14">
    <source>
        <dbReference type="ARBA" id="ARBA00022801"/>
    </source>
</evidence>
<evidence type="ECO:0000256" key="7">
    <source>
        <dbReference type="ARBA" id="ARBA00022448"/>
    </source>
</evidence>
<keyword evidence="21" id="KW-0539">Nucleus</keyword>
<keyword evidence="11" id="KW-0677">Repeat</keyword>
<evidence type="ECO:0000256" key="24">
    <source>
        <dbReference type="ARBA" id="ARBA00055066"/>
    </source>
</evidence>
<evidence type="ECO:0000256" key="19">
    <source>
        <dbReference type="ARBA" id="ARBA00023069"/>
    </source>
</evidence>
<dbReference type="CDD" id="cd09239">
    <property type="entry name" value="BRO1_HD-PTP_like"/>
    <property type="match status" value="1"/>
</dbReference>
<dbReference type="Ensembl" id="ENSOTST00005010068.2">
    <property type="protein sequence ID" value="ENSOTSP00005121091.1"/>
    <property type="gene ID" value="ENSOTSG00005012714.2"/>
</dbReference>
<keyword evidence="13" id="KW-0970">Cilium biogenesis/degradation</keyword>
<dbReference type="InterPro" id="IPR016130">
    <property type="entry name" value="Tyr_Pase_AS"/>
</dbReference>
<evidence type="ECO:0000256" key="1">
    <source>
        <dbReference type="ARBA" id="ARBA00004120"/>
    </source>
</evidence>
<feature type="compositionally biased region" description="Basic and acidic residues" evidence="27">
    <location>
        <begin position="702"/>
        <end position="716"/>
    </location>
</feature>
<evidence type="ECO:0000256" key="18">
    <source>
        <dbReference type="ARBA" id="ARBA00023054"/>
    </source>
</evidence>
<keyword evidence="14" id="KW-0378">Hydrolase</keyword>
<feature type="compositionally biased region" description="Pro residues" evidence="27">
    <location>
        <begin position="970"/>
        <end position="986"/>
    </location>
</feature>
<feature type="compositionally biased region" description="Pro residues" evidence="27">
    <location>
        <begin position="1553"/>
        <end position="1562"/>
    </location>
</feature>
<protein>
    <recommendedName>
        <fullName evidence="25">Tyrosine-protein phosphatase non-receptor type 23</fullName>
        <ecNumber evidence="6">3.1.3.48</ecNumber>
    </recommendedName>
</protein>
<dbReference type="InterPro" id="IPR003595">
    <property type="entry name" value="Tyr_Pase_cat"/>
</dbReference>
<evidence type="ECO:0000256" key="16">
    <source>
        <dbReference type="ARBA" id="ARBA00022912"/>
    </source>
</evidence>
<dbReference type="Gene3D" id="1.20.140.50">
    <property type="entry name" value="alix/aip1 like domains"/>
    <property type="match status" value="1"/>
</dbReference>
<dbReference type="GO" id="GO:0030030">
    <property type="term" value="P:cell projection organization"/>
    <property type="evidence" value="ECO:0007669"/>
    <property type="project" value="UniProtKB-KW"/>
</dbReference>
<dbReference type="PROSITE" id="PS00383">
    <property type="entry name" value="TYR_PHOSPHATASE_1"/>
    <property type="match status" value="1"/>
</dbReference>
<dbReference type="GO" id="GO:0043328">
    <property type="term" value="P:protein transport to vacuole involved in ubiquitin-dependent protein catabolic process via the multivesicular body sorting pathway"/>
    <property type="evidence" value="ECO:0007669"/>
    <property type="project" value="TreeGrafter"/>
</dbReference>
<evidence type="ECO:0000256" key="9">
    <source>
        <dbReference type="ARBA" id="ARBA00022490"/>
    </source>
</evidence>
<dbReference type="CDD" id="cd09234">
    <property type="entry name" value="V_HD-PTP_like"/>
    <property type="match status" value="1"/>
</dbReference>
<feature type="compositionally biased region" description="Pro residues" evidence="27">
    <location>
        <begin position="787"/>
        <end position="801"/>
    </location>
</feature>
<evidence type="ECO:0000256" key="3">
    <source>
        <dbReference type="ARBA" id="ARBA00004177"/>
    </source>
</evidence>
<evidence type="ECO:0000256" key="17">
    <source>
        <dbReference type="ARBA" id="ARBA00022927"/>
    </source>
</evidence>
<feature type="domain" description="BRO1" evidence="30">
    <location>
        <begin position="8"/>
        <end position="394"/>
    </location>
</feature>
<dbReference type="Pfam" id="PF13949">
    <property type="entry name" value="ALIX_LYPXL_bnd"/>
    <property type="match status" value="1"/>
</dbReference>